<dbReference type="InterPro" id="IPR016047">
    <property type="entry name" value="M23ase_b-sheet_dom"/>
</dbReference>
<comment type="caution">
    <text evidence="3">The sequence shown here is derived from an EMBL/GenBank/DDBJ whole genome shotgun (WGS) entry which is preliminary data.</text>
</comment>
<gene>
    <name evidence="3" type="ORF">SH1V18_14200</name>
</gene>
<dbReference type="Proteomes" id="UP001144256">
    <property type="component" value="Unassembled WGS sequence"/>
</dbReference>
<keyword evidence="1" id="KW-0472">Membrane</keyword>
<name>A0A9W5YAA0_9FIRM</name>
<dbReference type="EMBL" id="BRLB01000002">
    <property type="protein sequence ID" value="GKX28940.1"/>
    <property type="molecule type" value="Genomic_DNA"/>
</dbReference>
<dbReference type="SUPFAM" id="SSF51261">
    <property type="entry name" value="Duplicated hybrid motif"/>
    <property type="match status" value="1"/>
</dbReference>
<dbReference type="PANTHER" id="PTHR21666">
    <property type="entry name" value="PEPTIDASE-RELATED"/>
    <property type="match status" value="1"/>
</dbReference>
<feature type="transmembrane region" description="Helical" evidence="1">
    <location>
        <begin position="6"/>
        <end position="25"/>
    </location>
</feature>
<accession>A0A9W5YAA0</accession>
<reference evidence="3" key="1">
    <citation type="submission" date="2022-06" db="EMBL/GenBank/DDBJ databases">
        <title>Vallitalea longa sp. nov., an anaerobic bacterium isolated from marine sediment.</title>
        <authorList>
            <person name="Hirano S."/>
            <person name="Terahara T."/>
            <person name="Mori K."/>
            <person name="Hamada M."/>
            <person name="Matsumoto R."/>
            <person name="Kobayashi T."/>
        </authorList>
    </citation>
    <scope>NUCLEOTIDE SEQUENCE</scope>
    <source>
        <strain evidence="3">SH18-1</strain>
    </source>
</reference>
<dbReference type="PANTHER" id="PTHR21666:SF270">
    <property type="entry name" value="MUREIN HYDROLASE ACTIVATOR ENVC"/>
    <property type="match status" value="1"/>
</dbReference>
<sequence>MDMKNTIFRLLIVIFIIAFFNSMLLEKLYNREDKLKYIQIKTMEEAERIAEFNVTDESIKEIKAYCDTNDIDFIEFFSSYMKYNNYEVDSVSYDYNEEYYQGVNDIDAVKKLYSMVLSDIQYFPIPKNKKDDSRNYWYCNSWLADRSYGGERKHYGTDIMDTENERGYFPIVSMTDGKVEKIGWLELGGWRIGIRAEHGGYFYYAHLDKYAKGIKKGSSVKAGDIIGYMGDSGYGEEGTCGKFEVHLHLGISLPIEYISDEFWINPYWILRYMEDSKITKSF</sequence>
<keyword evidence="1" id="KW-1133">Transmembrane helix</keyword>
<evidence type="ECO:0000313" key="4">
    <source>
        <dbReference type="Proteomes" id="UP001144256"/>
    </source>
</evidence>
<keyword evidence="1" id="KW-0812">Transmembrane</keyword>
<feature type="domain" description="M23ase beta-sheet core" evidence="2">
    <location>
        <begin position="153"/>
        <end position="251"/>
    </location>
</feature>
<organism evidence="3 4">
    <name type="scientific">Vallitalea longa</name>
    <dbReference type="NCBI Taxonomy" id="2936439"/>
    <lineage>
        <taxon>Bacteria</taxon>
        <taxon>Bacillati</taxon>
        <taxon>Bacillota</taxon>
        <taxon>Clostridia</taxon>
        <taxon>Lachnospirales</taxon>
        <taxon>Vallitaleaceae</taxon>
        <taxon>Vallitalea</taxon>
    </lineage>
</organism>
<protein>
    <recommendedName>
        <fullName evidence="2">M23ase beta-sheet core domain-containing protein</fullName>
    </recommendedName>
</protein>
<evidence type="ECO:0000313" key="3">
    <source>
        <dbReference type="EMBL" id="GKX28940.1"/>
    </source>
</evidence>
<dbReference type="Pfam" id="PF01551">
    <property type="entry name" value="Peptidase_M23"/>
    <property type="match status" value="1"/>
</dbReference>
<keyword evidence="4" id="KW-1185">Reference proteome</keyword>
<dbReference type="Gene3D" id="2.70.70.10">
    <property type="entry name" value="Glucose Permease (Domain IIA)"/>
    <property type="match status" value="1"/>
</dbReference>
<dbReference type="GO" id="GO:0004222">
    <property type="term" value="F:metalloendopeptidase activity"/>
    <property type="evidence" value="ECO:0007669"/>
    <property type="project" value="TreeGrafter"/>
</dbReference>
<evidence type="ECO:0000256" key="1">
    <source>
        <dbReference type="SAM" id="Phobius"/>
    </source>
</evidence>
<dbReference type="InterPro" id="IPR050570">
    <property type="entry name" value="Cell_wall_metabolism_enzyme"/>
</dbReference>
<dbReference type="CDD" id="cd12797">
    <property type="entry name" value="M23_peptidase"/>
    <property type="match status" value="1"/>
</dbReference>
<dbReference type="InterPro" id="IPR011055">
    <property type="entry name" value="Dup_hybrid_motif"/>
</dbReference>
<dbReference type="AlphaFoldDB" id="A0A9W5YAA0"/>
<evidence type="ECO:0000259" key="2">
    <source>
        <dbReference type="Pfam" id="PF01551"/>
    </source>
</evidence>
<proteinExistence type="predicted"/>